<dbReference type="RefSeq" id="WP_263341114.1">
    <property type="nucleotide sequence ID" value="NZ_JAGSYH010000006.1"/>
</dbReference>
<dbReference type="Gene3D" id="2.30.30.100">
    <property type="match status" value="1"/>
</dbReference>
<sequence>MKERDLSDKNMRLASDAVTGVLDPPAEAAETKPTRSIRNAPRRGRSMTVRHFAASPMEDPGPNRQAEQFYLQKQIQQQTQMVFVLEDGSRIQGVVEWYDRHSIKVRGRSRTLIFKSAIKYLYKAGEVGMAPSE</sequence>
<dbReference type="Proteomes" id="UP001596091">
    <property type="component" value="Unassembled WGS sequence"/>
</dbReference>
<name>A0ABW1EL23_9BACT</name>
<dbReference type="InterPro" id="IPR010920">
    <property type="entry name" value="LSM_dom_sf"/>
</dbReference>
<dbReference type="InterPro" id="IPR005001">
    <property type="entry name" value="Hfq"/>
</dbReference>
<feature type="region of interest" description="Disordered" evidence="1">
    <location>
        <begin position="1"/>
        <end position="46"/>
    </location>
</feature>
<proteinExistence type="predicted"/>
<evidence type="ECO:0000313" key="2">
    <source>
        <dbReference type="EMBL" id="MFC5863997.1"/>
    </source>
</evidence>
<evidence type="ECO:0000256" key="1">
    <source>
        <dbReference type="SAM" id="MobiDB-lite"/>
    </source>
</evidence>
<gene>
    <name evidence="2" type="ORF">ACFPT7_16955</name>
</gene>
<dbReference type="Pfam" id="PF17209">
    <property type="entry name" value="Hfq"/>
    <property type="match status" value="1"/>
</dbReference>
<dbReference type="EMBL" id="JBHSPH010000008">
    <property type="protein sequence ID" value="MFC5863997.1"/>
    <property type="molecule type" value="Genomic_DNA"/>
</dbReference>
<accession>A0ABW1EL23</accession>
<comment type="caution">
    <text evidence="2">The sequence shown here is derived from an EMBL/GenBank/DDBJ whole genome shotgun (WGS) entry which is preliminary data.</text>
</comment>
<feature type="compositionally biased region" description="Basic and acidic residues" evidence="1">
    <location>
        <begin position="1"/>
        <end position="11"/>
    </location>
</feature>
<organism evidence="2 3">
    <name type="scientific">Acidicapsa dinghuensis</name>
    <dbReference type="NCBI Taxonomy" id="2218256"/>
    <lineage>
        <taxon>Bacteria</taxon>
        <taxon>Pseudomonadati</taxon>
        <taxon>Acidobacteriota</taxon>
        <taxon>Terriglobia</taxon>
        <taxon>Terriglobales</taxon>
        <taxon>Acidobacteriaceae</taxon>
        <taxon>Acidicapsa</taxon>
    </lineage>
</organism>
<evidence type="ECO:0000313" key="3">
    <source>
        <dbReference type="Proteomes" id="UP001596091"/>
    </source>
</evidence>
<reference evidence="3" key="1">
    <citation type="journal article" date="2019" name="Int. J. Syst. Evol. Microbiol.">
        <title>The Global Catalogue of Microorganisms (GCM) 10K type strain sequencing project: providing services to taxonomists for standard genome sequencing and annotation.</title>
        <authorList>
            <consortium name="The Broad Institute Genomics Platform"/>
            <consortium name="The Broad Institute Genome Sequencing Center for Infectious Disease"/>
            <person name="Wu L."/>
            <person name="Ma J."/>
        </authorList>
    </citation>
    <scope>NUCLEOTIDE SEQUENCE [LARGE SCALE GENOMIC DNA]</scope>
    <source>
        <strain evidence="3">JCM 4087</strain>
    </source>
</reference>
<dbReference type="SUPFAM" id="SSF50182">
    <property type="entry name" value="Sm-like ribonucleoproteins"/>
    <property type="match status" value="1"/>
</dbReference>
<protein>
    <submittedName>
        <fullName evidence="2">RNA chaperone Hfq</fullName>
    </submittedName>
</protein>
<keyword evidence="3" id="KW-1185">Reference proteome</keyword>